<organism evidence="17 18">
    <name type="scientific">Candidatus Muproteobacteria bacterium RIFCSPLOWO2_01_FULL_60_18</name>
    <dbReference type="NCBI Taxonomy" id="1817768"/>
    <lineage>
        <taxon>Bacteria</taxon>
        <taxon>Pseudomonadati</taxon>
        <taxon>Pseudomonadota</taxon>
        <taxon>Candidatus Muproteobacteria</taxon>
    </lineage>
</organism>
<keyword evidence="8 16" id="KW-0808">Transferase</keyword>
<feature type="binding site" evidence="16">
    <location>
        <position position="175"/>
    </location>
    <ligand>
        <name>substrate</name>
    </ligand>
</feature>
<evidence type="ECO:0000256" key="6">
    <source>
        <dbReference type="ARBA" id="ARBA00012102"/>
    </source>
</evidence>
<dbReference type="PANTHER" id="PTHR34265:SF1">
    <property type="entry name" value="TYPE III PANTOTHENATE KINASE"/>
    <property type="match status" value="1"/>
</dbReference>
<comment type="pathway">
    <text evidence="4 16">Cofactor biosynthesis; coenzyme A biosynthesis; CoA from (R)-pantothenate: step 1/5.</text>
</comment>
<dbReference type="STRING" id="1817768.A3A87_03695"/>
<feature type="binding site" evidence="16">
    <location>
        <begin position="6"/>
        <end position="13"/>
    </location>
    <ligand>
        <name>ATP</name>
        <dbReference type="ChEBI" id="CHEBI:30616"/>
    </ligand>
</feature>
<dbReference type="AlphaFoldDB" id="A0A1F6U4C5"/>
<feature type="binding site" evidence="16">
    <location>
        <position position="92"/>
    </location>
    <ligand>
        <name>substrate</name>
    </ligand>
</feature>
<feature type="binding site" evidence="16">
    <location>
        <position position="121"/>
    </location>
    <ligand>
        <name>K(+)</name>
        <dbReference type="ChEBI" id="CHEBI:29103"/>
    </ligand>
</feature>
<comment type="cofactor">
    <cofactor evidence="2">
        <name>K(+)</name>
        <dbReference type="ChEBI" id="CHEBI:29103"/>
    </cofactor>
</comment>
<evidence type="ECO:0000313" key="18">
    <source>
        <dbReference type="Proteomes" id="UP000179037"/>
    </source>
</evidence>
<comment type="similarity">
    <text evidence="14 16">Belongs to the type III pantothenate kinase family.</text>
</comment>
<evidence type="ECO:0000256" key="13">
    <source>
        <dbReference type="ARBA" id="ARBA00022993"/>
    </source>
</evidence>
<keyword evidence="12 16" id="KW-0630">Potassium</keyword>
<sequence>MNLLIDLGNSRLKWAQHAPGLWHTEAAMLDDEMPSLLDRLWHDMAAPQKVVVCSVSPPRRRRALEQWVQARWPITPQIVRTQAEQFGVKNRYREPEQLGVDRWVALIGARGLTPSAACVVDCGTAVTVDALSAQGEFLGGAVFPGLRLLRDSLVQGTAGISAAEGRADDCLARSTADGVAAGTLYGLAGAVERLIDEYRRTLGETMEIFLTGGEAPALAAHLRVPATLVPDLVLKGLARIADSL</sequence>
<evidence type="ECO:0000256" key="14">
    <source>
        <dbReference type="ARBA" id="ARBA00038036"/>
    </source>
</evidence>
<accession>A0A1F6U4C5</accession>
<comment type="catalytic activity">
    <reaction evidence="1 16">
        <text>(R)-pantothenate + ATP = (R)-4'-phosphopantothenate + ADP + H(+)</text>
        <dbReference type="Rhea" id="RHEA:16373"/>
        <dbReference type="ChEBI" id="CHEBI:10986"/>
        <dbReference type="ChEBI" id="CHEBI:15378"/>
        <dbReference type="ChEBI" id="CHEBI:29032"/>
        <dbReference type="ChEBI" id="CHEBI:30616"/>
        <dbReference type="ChEBI" id="CHEBI:456216"/>
        <dbReference type="EC" id="2.7.1.33"/>
    </reaction>
</comment>
<dbReference type="HAMAP" id="MF_01274">
    <property type="entry name" value="Pantothen_kinase_3"/>
    <property type="match status" value="1"/>
</dbReference>
<comment type="subcellular location">
    <subcellularLocation>
        <location evidence="3 16">Cytoplasm</location>
    </subcellularLocation>
</comment>
<comment type="subunit">
    <text evidence="5 16">Homodimer.</text>
</comment>
<evidence type="ECO:0000256" key="8">
    <source>
        <dbReference type="ARBA" id="ARBA00022679"/>
    </source>
</evidence>
<dbReference type="UniPathway" id="UPA00241">
    <property type="reaction ID" value="UER00352"/>
</dbReference>
<feature type="active site" description="Proton acceptor" evidence="16">
    <location>
        <position position="101"/>
    </location>
</feature>
<dbReference type="Gene3D" id="3.30.420.40">
    <property type="match status" value="2"/>
</dbReference>
<dbReference type="InterPro" id="IPR004619">
    <property type="entry name" value="Type_III_PanK"/>
</dbReference>
<keyword evidence="7 16" id="KW-0963">Cytoplasm</keyword>
<comment type="caution">
    <text evidence="17">The sequence shown here is derived from an EMBL/GenBank/DDBJ whole genome shotgun (WGS) entry which is preliminary data.</text>
</comment>
<dbReference type="NCBIfam" id="TIGR00671">
    <property type="entry name" value="baf"/>
    <property type="match status" value="1"/>
</dbReference>
<name>A0A1F6U4C5_9PROT</name>
<keyword evidence="10 16" id="KW-0418">Kinase</keyword>
<feature type="binding site" evidence="16">
    <location>
        <position position="124"/>
    </location>
    <ligand>
        <name>ATP</name>
        <dbReference type="ChEBI" id="CHEBI:30616"/>
    </ligand>
</feature>
<evidence type="ECO:0000256" key="1">
    <source>
        <dbReference type="ARBA" id="ARBA00001206"/>
    </source>
</evidence>
<keyword evidence="11 16" id="KW-0067">ATP-binding</keyword>
<evidence type="ECO:0000256" key="3">
    <source>
        <dbReference type="ARBA" id="ARBA00004496"/>
    </source>
</evidence>
<dbReference type="GO" id="GO:0005524">
    <property type="term" value="F:ATP binding"/>
    <property type="evidence" value="ECO:0007669"/>
    <property type="project" value="UniProtKB-UniRule"/>
</dbReference>
<keyword evidence="9 16" id="KW-0547">Nucleotide-binding</keyword>
<comment type="function">
    <text evidence="16">Catalyzes the phosphorylation of pantothenate (Pan), the first step in CoA biosynthesis.</text>
</comment>
<dbReference type="PANTHER" id="PTHR34265">
    <property type="entry name" value="TYPE III PANTOTHENATE KINASE"/>
    <property type="match status" value="1"/>
</dbReference>
<evidence type="ECO:0000256" key="9">
    <source>
        <dbReference type="ARBA" id="ARBA00022741"/>
    </source>
</evidence>
<dbReference type="CDD" id="cd24015">
    <property type="entry name" value="ASKHA_NBD_PanK-III"/>
    <property type="match status" value="1"/>
</dbReference>
<dbReference type="EC" id="2.7.1.33" evidence="6 16"/>
<evidence type="ECO:0000256" key="15">
    <source>
        <dbReference type="ARBA" id="ARBA00040883"/>
    </source>
</evidence>
<evidence type="ECO:0000313" key="17">
    <source>
        <dbReference type="EMBL" id="OGI52202.1"/>
    </source>
</evidence>
<dbReference type="Pfam" id="PF03309">
    <property type="entry name" value="Pan_kinase"/>
    <property type="match status" value="1"/>
</dbReference>
<evidence type="ECO:0000256" key="2">
    <source>
        <dbReference type="ARBA" id="ARBA00001958"/>
    </source>
</evidence>
<reference evidence="17 18" key="1">
    <citation type="journal article" date="2016" name="Nat. Commun.">
        <title>Thousands of microbial genomes shed light on interconnected biogeochemical processes in an aquifer system.</title>
        <authorList>
            <person name="Anantharaman K."/>
            <person name="Brown C.T."/>
            <person name="Hug L.A."/>
            <person name="Sharon I."/>
            <person name="Castelle C.J."/>
            <person name="Probst A.J."/>
            <person name="Thomas B.C."/>
            <person name="Singh A."/>
            <person name="Wilkins M.J."/>
            <person name="Karaoz U."/>
            <person name="Brodie E.L."/>
            <person name="Williams K.H."/>
            <person name="Hubbard S.S."/>
            <person name="Banfield J.F."/>
        </authorList>
    </citation>
    <scope>NUCLEOTIDE SEQUENCE [LARGE SCALE GENOMIC DNA]</scope>
</reference>
<evidence type="ECO:0000256" key="5">
    <source>
        <dbReference type="ARBA" id="ARBA00011738"/>
    </source>
</evidence>
<proteinExistence type="inferred from homology"/>
<evidence type="ECO:0000256" key="4">
    <source>
        <dbReference type="ARBA" id="ARBA00005225"/>
    </source>
</evidence>
<dbReference type="GO" id="GO:0005737">
    <property type="term" value="C:cytoplasm"/>
    <property type="evidence" value="ECO:0007669"/>
    <property type="project" value="UniProtKB-SubCell"/>
</dbReference>
<dbReference type="GO" id="GO:0046872">
    <property type="term" value="F:metal ion binding"/>
    <property type="evidence" value="ECO:0007669"/>
    <property type="project" value="UniProtKB-KW"/>
</dbReference>
<dbReference type="SUPFAM" id="SSF53067">
    <property type="entry name" value="Actin-like ATPase domain"/>
    <property type="match status" value="2"/>
</dbReference>
<dbReference type="EMBL" id="MFTC01000023">
    <property type="protein sequence ID" value="OGI52202.1"/>
    <property type="molecule type" value="Genomic_DNA"/>
</dbReference>
<keyword evidence="16" id="KW-0479">Metal-binding</keyword>
<feature type="binding site" evidence="16">
    <location>
        <begin position="99"/>
        <end position="102"/>
    </location>
    <ligand>
        <name>substrate</name>
    </ligand>
</feature>
<dbReference type="InterPro" id="IPR043129">
    <property type="entry name" value="ATPase_NBD"/>
</dbReference>
<protein>
    <recommendedName>
        <fullName evidence="15 16">Type III pantothenate kinase</fullName>
        <ecNumber evidence="6 16">2.7.1.33</ecNumber>
    </recommendedName>
    <alternativeName>
        <fullName evidence="16">PanK-III</fullName>
    </alternativeName>
    <alternativeName>
        <fullName evidence="16">Pantothenic acid kinase</fullName>
    </alternativeName>
</protein>
<evidence type="ECO:0000256" key="7">
    <source>
        <dbReference type="ARBA" id="ARBA00022490"/>
    </source>
</evidence>
<dbReference type="Proteomes" id="UP000179037">
    <property type="component" value="Unassembled WGS sequence"/>
</dbReference>
<evidence type="ECO:0000256" key="10">
    <source>
        <dbReference type="ARBA" id="ARBA00022777"/>
    </source>
</evidence>
<evidence type="ECO:0000256" key="16">
    <source>
        <dbReference type="HAMAP-Rule" id="MF_01274"/>
    </source>
</evidence>
<dbReference type="GO" id="GO:0015937">
    <property type="term" value="P:coenzyme A biosynthetic process"/>
    <property type="evidence" value="ECO:0007669"/>
    <property type="project" value="UniProtKB-UniRule"/>
</dbReference>
<keyword evidence="13 16" id="KW-0173">Coenzyme A biosynthesis</keyword>
<comment type="cofactor">
    <cofactor evidence="16">
        <name>NH4(+)</name>
        <dbReference type="ChEBI" id="CHEBI:28938"/>
    </cofactor>
    <cofactor evidence="16">
        <name>K(+)</name>
        <dbReference type="ChEBI" id="CHEBI:29103"/>
    </cofactor>
    <text evidence="16">A monovalent cation. Ammonium or potassium.</text>
</comment>
<dbReference type="GO" id="GO:0004594">
    <property type="term" value="F:pantothenate kinase activity"/>
    <property type="evidence" value="ECO:0007669"/>
    <property type="project" value="UniProtKB-UniRule"/>
</dbReference>
<evidence type="ECO:0000256" key="11">
    <source>
        <dbReference type="ARBA" id="ARBA00022840"/>
    </source>
</evidence>
<gene>
    <name evidence="16" type="primary">coaX</name>
    <name evidence="17" type="ORF">A3A87_03695</name>
</gene>
<evidence type="ECO:0000256" key="12">
    <source>
        <dbReference type="ARBA" id="ARBA00022958"/>
    </source>
</evidence>